<gene>
    <name evidence="1" type="ORF">CEXT_543941</name>
</gene>
<name>A0AAV4T4L4_CAEEX</name>
<dbReference type="Proteomes" id="UP001054945">
    <property type="component" value="Unassembled WGS sequence"/>
</dbReference>
<evidence type="ECO:0000313" key="1">
    <source>
        <dbReference type="EMBL" id="GIY39612.1"/>
    </source>
</evidence>
<accession>A0AAV4T4L4</accession>
<comment type="caution">
    <text evidence="1">The sequence shown here is derived from an EMBL/GenBank/DDBJ whole genome shotgun (WGS) entry which is preliminary data.</text>
</comment>
<sequence>MNLISISACKAFPRSLCFDFFWKSSKQLRWQRDEMSFVRSAFVLGEGLFQQFGSDFLSSLPPGEAGNNRPFLDWCKLNRFGDGICFGESGFWGHLWMFQIGKSKSTSSQCLSQGNRNEKVFKELQVNDWKDF</sequence>
<keyword evidence="2" id="KW-1185">Reference proteome</keyword>
<protein>
    <submittedName>
        <fullName evidence="1">Uncharacterized protein</fullName>
    </submittedName>
</protein>
<proteinExistence type="predicted"/>
<dbReference type="AlphaFoldDB" id="A0AAV4T4L4"/>
<reference evidence="1 2" key="1">
    <citation type="submission" date="2021-06" db="EMBL/GenBank/DDBJ databases">
        <title>Caerostris extrusa draft genome.</title>
        <authorList>
            <person name="Kono N."/>
            <person name="Arakawa K."/>
        </authorList>
    </citation>
    <scope>NUCLEOTIDE SEQUENCE [LARGE SCALE GENOMIC DNA]</scope>
</reference>
<dbReference type="EMBL" id="BPLR01010489">
    <property type="protein sequence ID" value="GIY39612.1"/>
    <property type="molecule type" value="Genomic_DNA"/>
</dbReference>
<organism evidence="1 2">
    <name type="scientific">Caerostris extrusa</name>
    <name type="common">Bark spider</name>
    <name type="synonym">Caerostris bankana</name>
    <dbReference type="NCBI Taxonomy" id="172846"/>
    <lineage>
        <taxon>Eukaryota</taxon>
        <taxon>Metazoa</taxon>
        <taxon>Ecdysozoa</taxon>
        <taxon>Arthropoda</taxon>
        <taxon>Chelicerata</taxon>
        <taxon>Arachnida</taxon>
        <taxon>Araneae</taxon>
        <taxon>Araneomorphae</taxon>
        <taxon>Entelegynae</taxon>
        <taxon>Araneoidea</taxon>
        <taxon>Araneidae</taxon>
        <taxon>Caerostris</taxon>
    </lineage>
</organism>
<evidence type="ECO:0000313" key="2">
    <source>
        <dbReference type="Proteomes" id="UP001054945"/>
    </source>
</evidence>